<proteinExistence type="predicted"/>
<keyword evidence="5" id="KW-1185">Reference proteome</keyword>
<dbReference type="RefSeq" id="WP_146568594.1">
    <property type="nucleotide sequence ID" value="NZ_SIHJ01000005.1"/>
</dbReference>
<dbReference type="SUPFAM" id="SSF46894">
    <property type="entry name" value="C-terminal effector domain of the bipartite response regulators"/>
    <property type="match status" value="1"/>
</dbReference>
<dbReference type="PANTHER" id="PTHR43214:SF44">
    <property type="entry name" value="TWO-COMPONENT RESPONSE REGULATOR"/>
    <property type="match status" value="1"/>
</dbReference>
<dbReference type="InterPro" id="IPR039420">
    <property type="entry name" value="WalR-like"/>
</dbReference>
<evidence type="ECO:0000259" key="3">
    <source>
        <dbReference type="PROSITE" id="PS50110"/>
    </source>
</evidence>
<dbReference type="Proteomes" id="UP000316714">
    <property type="component" value="Unassembled WGS sequence"/>
</dbReference>
<dbReference type="GO" id="GO:0000160">
    <property type="term" value="P:phosphorelay signal transduction system"/>
    <property type="evidence" value="ECO:0007669"/>
    <property type="project" value="InterPro"/>
</dbReference>
<dbReference type="GO" id="GO:0006355">
    <property type="term" value="P:regulation of DNA-templated transcription"/>
    <property type="evidence" value="ECO:0007669"/>
    <property type="project" value="InterPro"/>
</dbReference>
<dbReference type="SMART" id="SM00421">
    <property type="entry name" value="HTH_LUXR"/>
    <property type="match status" value="1"/>
</dbReference>
<evidence type="ECO:0000313" key="4">
    <source>
        <dbReference type="EMBL" id="TWT30227.1"/>
    </source>
</evidence>
<dbReference type="SUPFAM" id="SSF52172">
    <property type="entry name" value="CheY-like"/>
    <property type="match status" value="1"/>
</dbReference>
<dbReference type="InterPro" id="IPR000792">
    <property type="entry name" value="Tscrpt_reg_LuxR_C"/>
</dbReference>
<evidence type="ECO:0000313" key="5">
    <source>
        <dbReference type="Proteomes" id="UP000316714"/>
    </source>
</evidence>
<feature type="modified residue" description="4-aspartylphosphate" evidence="2">
    <location>
        <position position="55"/>
    </location>
</feature>
<sequence length="206" mass="22524">MPITPHTVCVIDDDPAVLKVTCSILDGNGYRCRCFNDASSYLQDYSPTDACVVTDLKMPGIEGADLVERLRQIDPTLPVIVLSGYADVPTAVKLMEGGVATIMEKPISSIELLAAVARAVDKGTERRLRRDQAHDMRQRMSGLSEEELAVMQGVVQGTANKVLASRLNMSARTLDRRRHSVFEKMGVATAAELAAVSERYALFGRR</sequence>
<dbReference type="OrthoDB" id="271936at2"/>
<dbReference type="SMART" id="SM00448">
    <property type="entry name" value="REC"/>
    <property type="match status" value="1"/>
</dbReference>
<feature type="domain" description="Response regulatory" evidence="3">
    <location>
        <begin position="7"/>
        <end position="120"/>
    </location>
</feature>
<gene>
    <name evidence="4" type="primary">tmoT_1</name>
    <name evidence="4" type="ORF">KOR34_47850</name>
</gene>
<dbReference type="PANTHER" id="PTHR43214">
    <property type="entry name" value="TWO-COMPONENT RESPONSE REGULATOR"/>
    <property type="match status" value="1"/>
</dbReference>
<keyword evidence="2" id="KW-0597">Phosphoprotein</keyword>
<dbReference type="InterPro" id="IPR001789">
    <property type="entry name" value="Sig_transdc_resp-reg_receiver"/>
</dbReference>
<dbReference type="AlphaFoldDB" id="A0A5C5UXH8"/>
<dbReference type="PROSITE" id="PS50110">
    <property type="entry name" value="RESPONSE_REGULATORY"/>
    <property type="match status" value="1"/>
</dbReference>
<protein>
    <submittedName>
        <fullName evidence="4">Response regulator protein TmoT</fullName>
    </submittedName>
</protein>
<dbReference type="Gene3D" id="1.10.10.10">
    <property type="entry name" value="Winged helix-like DNA-binding domain superfamily/Winged helix DNA-binding domain"/>
    <property type="match status" value="1"/>
</dbReference>
<evidence type="ECO:0000256" key="1">
    <source>
        <dbReference type="ARBA" id="ARBA00023125"/>
    </source>
</evidence>
<dbReference type="InterPro" id="IPR036388">
    <property type="entry name" value="WH-like_DNA-bd_sf"/>
</dbReference>
<evidence type="ECO:0000256" key="2">
    <source>
        <dbReference type="PROSITE-ProRule" id="PRU00169"/>
    </source>
</evidence>
<dbReference type="PRINTS" id="PR00038">
    <property type="entry name" value="HTHLUXR"/>
</dbReference>
<keyword evidence="1" id="KW-0238">DNA-binding</keyword>
<name>A0A5C5UXH8_9BACT</name>
<comment type="caution">
    <text evidence="4">The sequence shown here is derived from an EMBL/GenBank/DDBJ whole genome shotgun (WGS) entry which is preliminary data.</text>
</comment>
<dbReference type="GO" id="GO:0003677">
    <property type="term" value="F:DNA binding"/>
    <property type="evidence" value="ECO:0007669"/>
    <property type="project" value="UniProtKB-KW"/>
</dbReference>
<dbReference type="Pfam" id="PF00196">
    <property type="entry name" value="GerE"/>
    <property type="match status" value="1"/>
</dbReference>
<dbReference type="Pfam" id="PF00072">
    <property type="entry name" value="Response_reg"/>
    <property type="match status" value="1"/>
</dbReference>
<organism evidence="4 5">
    <name type="scientific">Posidoniimonas corsicana</name>
    <dbReference type="NCBI Taxonomy" id="1938618"/>
    <lineage>
        <taxon>Bacteria</taxon>
        <taxon>Pseudomonadati</taxon>
        <taxon>Planctomycetota</taxon>
        <taxon>Planctomycetia</taxon>
        <taxon>Pirellulales</taxon>
        <taxon>Lacipirellulaceae</taxon>
        <taxon>Posidoniimonas</taxon>
    </lineage>
</organism>
<dbReference type="Gene3D" id="3.40.50.2300">
    <property type="match status" value="1"/>
</dbReference>
<reference evidence="4 5" key="1">
    <citation type="submission" date="2019-02" db="EMBL/GenBank/DDBJ databases">
        <title>Deep-cultivation of Planctomycetes and their phenomic and genomic characterization uncovers novel biology.</title>
        <authorList>
            <person name="Wiegand S."/>
            <person name="Jogler M."/>
            <person name="Boedeker C."/>
            <person name="Pinto D."/>
            <person name="Vollmers J."/>
            <person name="Rivas-Marin E."/>
            <person name="Kohn T."/>
            <person name="Peeters S.H."/>
            <person name="Heuer A."/>
            <person name="Rast P."/>
            <person name="Oberbeckmann S."/>
            <person name="Bunk B."/>
            <person name="Jeske O."/>
            <person name="Meyerdierks A."/>
            <person name="Storesund J.E."/>
            <person name="Kallscheuer N."/>
            <person name="Luecker S."/>
            <person name="Lage O.M."/>
            <person name="Pohl T."/>
            <person name="Merkel B.J."/>
            <person name="Hornburger P."/>
            <person name="Mueller R.-W."/>
            <person name="Bruemmer F."/>
            <person name="Labrenz M."/>
            <person name="Spormann A.M."/>
            <person name="Op Den Camp H."/>
            <person name="Overmann J."/>
            <person name="Amann R."/>
            <person name="Jetten M.S.M."/>
            <person name="Mascher T."/>
            <person name="Medema M.H."/>
            <person name="Devos D.P."/>
            <person name="Kaster A.-K."/>
            <person name="Ovreas L."/>
            <person name="Rohde M."/>
            <person name="Galperin M.Y."/>
            <person name="Jogler C."/>
        </authorList>
    </citation>
    <scope>NUCLEOTIDE SEQUENCE [LARGE SCALE GENOMIC DNA]</scope>
    <source>
        <strain evidence="4 5">KOR34</strain>
    </source>
</reference>
<dbReference type="InterPro" id="IPR011006">
    <property type="entry name" value="CheY-like_superfamily"/>
</dbReference>
<dbReference type="EMBL" id="SIHJ01000005">
    <property type="protein sequence ID" value="TWT30227.1"/>
    <property type="molecule type" value="Genomic_DNA"/>
</dbReference>
<accession>A0A5C5UXH8</accession>
<dbReference type="InterPro" id="IPR016032">
    <property type="entry name" value="Sig_transdc_resp-reg_C-effctor"/>
</dbReference>